<comment type="similarity">
    <text evidence="1">Belongs to the methylmalonyl-CoA epimerase family.</text>
</comment>
<feature type="domain" description="VOC" evidence="3">
    <location>
        <begin position="9"/>
        <end position="143"/>
    </location>
</feature>
<dbReference type="InterPro" id="IPR037523">
    <property type="entry name" value="VOC_core"/>
</dbReference>
<protein>
    <submittedName>
        <fullName evidence="4">Methylmalonyl-CoA/ethylmalonyl-CoA epimerase</fullName>
        <ecNumber evidence="4">5.1.99.1</ecNumber>
    </submittedName>
</protein>
<dbReference type="SUPFAM" id="SSF54593">
    <property type="entry name" value="Glyoxalase/Bleomycin resistance protein/Dihydroxybiphenyl dioxygenase"/>
    <property type="match status" value="1"/>
</dbReference>
<organism evidence="4 5">
    <name type="scientific">Brooklawnia cerclae</name>
    <dbReference type="NCBI Taxonomy" id="349934"/>
    <lineage>
        <taxon>Bacteria</taxon>
        <taxon>Bacillati</taxon>
        <taxon>Actinomycetota</taxon>
        <taxon>Actinomycetes</taxon>
        <taxon>Propionibacteriales</taxon>
        <taxon>Propionibacteriaceae</taxon>
        <taxon>Brooklawnia</taxon>
    </lineage>
</organism>
<dbReference type="RefSeq" id="WP_167165450.1">
    <property type="nucleotide sequence ID" value="NZ_BAAAOO010000015.1"/>
</dbReference>
<evidence type="ECO:0000313" key="4">
    <source>
        <dbReference type="EMBL" id="NIH56452.1"/>
    </source>
</evidence>
<dbReference type="PANTHER" id="PTHR43048">
    <property type="entry name" value="METHYLMALONYL-COA EPIMERASE"/>
    <property type="match status" value="1"/>
</dbReference>
<evidence type="ECO:0000256" key="1">
    <source>
        <dbReference type="ARBA" id="ARBA00009308"/>
    </source>
</evidence>
<keyword evidence="4" id="KW-0413">Isomerase</keyword>
<proteinExistence type="inferred from homology"/>
<dbReference type="NCBIfam" id="TIGR03081">
    <property type="entry name" value="metmalonyl_epim"/>
    <property type="match status" value="1"/>
</dbReference>
<keyword evidence="5" id="KW-1185">Reference proteome</keyword>
<dbReference type="InterPro" id="IPR017515">
    <property type="entry name" value="MeMalonyl-CoA_epimerase"/>
</dbReference>
<dbReference type="Gene3D" id="3.10.180.10">
    <property type="entry name" value="2,3-Dihydroxybiphenyl 1,2-Dioxygenase, domain 1"/>
    <property type="match status" value="1"/>
</dbReference>
<reference evidence="4 5" key="1">
    <citation type="submission" date="2020-02" db="EMBL/GenBank/DDBJ databases">
        <title>Sequencing the genomes of 1000 actinobacteria strains.</title>
        <authorList>
            <person name="Klenk H.-P."/>
        </authorList>
    </citation>
    <scope>NUCLEOTIDE SEQUENCE [LARGE SCALE GENOMIC DNA]</scope>
    <source>
        <strain evidence="4 5">DSM 19609</strain>
    </source>
</reference>
<dbReference type="InterPro" id="IPR051785">
    <property type="entry name" value="MMCE/EMCE_epimerase"/>
</dbReference>
<dbReference type="PROSITE" id="PS51819">
    <property type="entry name" value="VOC"/>
    <property type="match status" value="1"/>
</dbReference>
<sequence>MDNSDLFTCIDHVAYACPDADEAVAYYQETFGWHELHRESNDEQGVLEVMVAPAGELTEHMTQIQILAPLRPDSTVGKWLENNRPGLHHMAWRTDDIDTVSATLRSRGVRLLYDEPKHGTHNSRINFIHPKSGKGVLIEIVEPAKH</sequence>
<keyword evidence="2" id="KW-0479">Metal-binding</keyword>
<evidence type="ECO:0000313" key="5">
    <source>
        <dbReference type="Proteomes" id="UP000749311"/>
    </source>
</evidence>
<dbReference type="EMBL" id="JAAMOZ010000001">
    <property type="protein sequence ID" value="NIH56452.1"/>
    <property type="molecule type" value="Genomic_DNA"/>
</dbReference>
<evidence type="ECO:0000259" key="3">
    <source>
        <dbReference type="PROSITE" id="PS51819"/>
    </source>
</evidence>
<dbReference type="Proteomes" id="UP000749311">
    <property type="component" value="Unassembled WGS sequence"/>
</dbReference>
<dbReference type="PANTHER" id="PTHR43048:SF3">
    <property type="entry name" value="METHYLMALONYL-COA EPIMERASE, MITOCHONDRIAL"/>
    <property type="match status" value="1"/>
</dbReference>
<dbReference type="CDD" id="cd07249">
    <property type="entry name" value="MMCE"/>
    <property type="match status" value="1"/>
</dbReference>
<gene>
    <name evidence="4" type="ORF">FB473_001097</name>
</gene>
<name>A0ABX0SI92_9ACTN</name>
<dbReference type="GO" id="GO:0004493">
    <property type="term" value="F:methylmalonyl-CoA epimerase activity"/>
    <property type="evidence" value="ECO:0007669"/>
    <property type="project" value="UniProtKB-EC"/>
</dbReference>
<dbReference type="Pfam" id="PF13669">
    <property type="entry name" value="Glyoxalase_4"/>
    <property type="match status" value="1"/>
</dbReference>
<accession>A0ABX0SI92</accession>
<evidence type="ECO:0000256" key="2">
    <source>
        <dbReference type="ARBA" id="ARBA00022723"/>
    </source>
</evidence>
<dbReference type="EC" id="5.1.99.1" evidence="4"/>
<dbReference type="InterPro" id="IPR029068">
    <property type="entry name" value="Glyas_Bleomycin-R_OHBP_Dase"/>
</dbReference>
<comment type="caution">
    <text evidence="4">The sequence shown here is derived from an EMBL/GenBank/DDBJ whole genome shotgun (WGS) entry which is preliminary data.</text>
</comment>